<feature type="active site" evidence="3">
    <location>
        <position position="170"/>
    </location>
</feature>
<dbReference type="Gene3D" id="3.40.50.720">
    <property type="entry name" value="NAD(P)-binding Rossmann-like Domain"/>
    <property type="match status" value="1"/>
</dbReference>
<evidence type="ECO:0000256" key="3">
    <source>
        <dbReference type="PIRSR" id="PIRSR000103-1"/>
    </source>
</evidence>
<organism evidence="6 7">
    <name type="scientific">Polynucleobacter kasalickyi</name>
    <dbReference type="NCBI Taxonomy" id="1938817"/>
    <lineage>
        <taxon>Bacteria</taxon>
        <taxon>Pseudomonadati</taxon>
        <taxon>Pseudomonadota</taxon>
        <taxon>Betaproteobacteria</taxon>
        <taxon>Burkholderiales</taxon>
        <taxon>Burkholderiaceae</taxon>
        <taxon>Polynucleobacter</taxon>
    </lineage>
</organism>
<dbReference type="PIRSF" id="PIRSF000103">
    <property type="entry name" value="HIBADH"/>
    <property type="match status" value="1"/>
</dbReference>
<dbReference type="Proteomes" id="UP000192708">
    <property type="component" value="Unassembled WGS sequence"/>
</dbReference>
<protein>
    <submittedName>
        <fullName evidence="6">3-hydroxyisobutyrate dehydrogenase</fullName>
    </submittedName>
</protein>
<dbReference type="STRING" id="1938817.SAMN06296008_12022"/>
<evidence type="ECO:0000256" key="1">
    <source>
        <dbReference type="ARBA" id="ARBA00023002"/>
    </source>
</evidence>
<reference evidence="6 7" key="1">
    <citation type="submission" date="2017-04" db="EMBL/GenBank/DDBJ databases">
        <authorList>
            <person name="Afonso C.L."/>
            <person name="Miller P.J."/>
            <person name="Scott M.A."/>
            <person name="Spackman E."/>
            <person name="Goraichik I."/>
            <person name="Dimitrov K.M."/>
            <person name="Suarez D.L."/>
            <person name="Swayne D.E."/>
        </authorList>
    </citation>
    <scope>NUCLEOTIDE SEQUENCE [LARGE SCALE GENOMIC DNA]</scope>
    <source>
        <strain evidence="6 7">VK13</strain>
    </source>
</reference>
<evidence type="ECO:0000313" key="7">
    <source>
        <dbReference type="Proteomes" id="UP000192708"/>
    </source>
</evidence>
<sequence length="298" mass="31934">MKILFIGVGKMGLPMSCHLLNQGHDIRVLDPDPIRLQEAAIKGLEVASQANDSVEDFIWADYIFSSLPNDHAFLEVANQVAQKAAKNTKYIDTSTISISASAKAAEILENAGVQYLRVAVSGNNHMAAAANLTILASGPKPVYDEALPLLSSWGSSQFYLGDKEQARLMKLVVNLLIAQTSAMLAEGLTLGRLGNLDWQDMWQVLSASAVGSPILKAKSAQLGLPLGERDFSPTFTVHQMIKDLQLITSAGDDLGASLAQTKTTLGWMNQAIAQGDGGLDYAAIIRVLERQVGITDLS</sequence>
<feature type="domain" description="6-phosphogluconate dehydrogenase NADP-binding" evidence="4">
    <location>
        <begin position="2"/>
        <end position="161"/>
    </location>
</feature>
<dbReference type="EMBL" id="FWXJ01000020">
    <property type="protein sequence ID" value="SMC81389.1"/>
    <property type="molecule type" value="Genomic_DNA"/>
</dbReference>
<dbReference type="PANTHER" id="PTHR43580">
    <property type="entry name" value="OXIDOREDUCTASE GLYR1-RELATED"/>
    <property type="match status" value="1"/>
</dbReference>
<name>A0A1W2C870_9BURK</name>
<dbReference type="Pfam" id="PF14833">
    <property type="entry name" value="NAD_binding_11"/>
    <property type="match status" value="1"/>
</dbReference>
<dbReference type="GO" id="GO:0016491">
    <property type="term" value="F:oxidoreductase activity"/>
    <property type="evidence" value="ECO:0007669"/>
    <property type="project" value="UniProtKB-KW"/>
</dbReference>
<evidence type="ECO:0000259" key="5">
    <source>
        <dbReference type="Pfam" id="PF14833"/>
    </source>
</evidence>
<dbReference type="InterPro" id="IPR036291">
    <property type="entry name" value="NAD(P)-bd_dom_sf"/>
</dbReference>
<evidence type="ECO:0000256" key="2">
    <source>
        <dbReference type="ARBA" id="ARBA00023027"/>
    </source>
</evidence>
<dbReference type="InterPro" id="IPR013328">
    <property type="entry name" value="6PGD_dom2"/>
</dbReference>
<dbReference type="PANTHER" id="PTHR43580:SF2">
    <property type="entry name" value="CYTOKINE-LIKE NUCLEAR FACTOR N-PAC"/>
    <property type="match status" value="1"/>
</dbReference>
<dbReference type="GO" id="GO:0050661">
    <property type="term" value="F:NADP binding"/>
    <property type="evidence" value="ECO:0007669"/>
    <property type="project" value="InterPro"/>
</dbReference>
<dbReference type="AlphaFoldDB" id="A0A1W2C870"/>
<dbReference type="InterPro" id="IPR051265">
    <property type="entry name" value="HIBADH-related_NP60_sf"/>
</dbReference>
<dbReference type="Gene3D" id="1.10.1040.10">
    <property type="entry name" value="N-(1-d-carboxylethyl)-l-norvaline Dehydrogenase, domain 2"/>
    <property type="match status" value="1"/>
</dbReference>
<dbReference type="InterPro" id="IPR006115">
    <property type="entry name" value="6PGDH_NADP-bd"/>
</dbReference>
<evidence type="ECO:0000313" key="6">
    <source>
        <dbReference type="EMBL" id="SMC81389.1"/>
    </source>
</evidence>
<keyword evidence="7" id="KW-1185">Reference proteome</keyword>
<dbReference type="Pfam" id="PF03446">
    <property type="entry name" value="NAD_binding_2"/>
    <property type="match status" value="1"/>
</dbReference>
<accession>A0A1W2C870</accession>
<evidence type="ECO:0000259" key="4">
    <source>
        <dbReference type="Pfam" id="PF03446"/>
    </source>
</evidence>
<gene>
    <name evidence="6" type="ORF">SAMN06296008_12022</name>
</gene>
<dbReference type="SUPFAM" id="SSF51735">
    <property type="entry name" value="NAD(P)-binding Rossmann-fold domains"/>
    <property type="match status" value="1"/>
</dbReference>
<dbReference type="InterPro" id="IPR015815">
    <property type="entry name" value="HIBADH-related"/>
</dbReference>
<keyword evidence="2" id="KW-0520">NAD</keyword>
<dbReference type="InterPro" id="IPR008927">
    <property type="entry name" value="6-PGluconate_DH-like_C_sf"/>
</dbReference>
<keyword evidence="1" id="KW-0560">Oxidoreductase</keyword>
<dbReference type="SUPFAM" id="SSF48179">
    <property type="entry name" value="6-phosphogluconate dehydrogenase C-terminal domain-like"/>
    <property type="match status" value="1"/>
</dbReference>
<proteinExistence type="predicted"/>
<feature type="domain" description="3-hydroxyisobutyrate dehydrogenase-like NAD-binding" evidence="5">
    <location>
        <begin position="166"/>
        <end position="288"/>
    </location>
</feature>
<dbReference type="OrthoDB" id="9777604at2"/>
<dbReference type="InterPro" id="IPR029154">
    <property type="entry name" value="HIBADH-like_NADP-bd"/>
</dbReference>
<dbReference type="GO" id="GO:0051287">
    <property type="term" value="F:NAD binding"/>
    <property type="evidence" value="ECO:0007669"/>
    <property type="project" value="InterPro"/>
</dbReference>